<dbReference type="Proteomes" id="UP000675781">
    <property type="component" value="Unassembled WGS sequence"/>
</dbReference>
<gene>
    <name evidence="12" type="ORF">KDL01_05025</name>
</gene>
<comment type="caution">
    <text evidence="12">The sequence shown here is derived from an EMBL/GenBank/DDBJ whole genome shotgun (WGS) entry which is preliminary data.</text>
</comment>
<evidence type="ECO:0000256" key="1">
    <source>
        <dbReference type="ARBA" id="ARBA00004477"/>
    </source>
</evidence>
<evidence type="ECO:0000256" key="2">
    <source>
        <dbReference type="ARBA" id="ARBA00004687"/>
    </source>
</evidence>
<proteinExistence type="predicted"/>
<dbReference type="GO" id="GO:0004376">
    <property type="term" value="F:GPI mannosyltransferase activity"/>
    <property type="evidence" value="ECO:0007669"/>
    <property type="project" value="InterPro"/>
</dbReference>
<keyword evidence="5" id="KW-0808">Transferase</keyword>
<sequence>MDSDVRLLPPEPASPESADTPAAGTASLTPARLRRYPALARAARRLGPRDGDSVKIWLLSRLAMLAMTWIVAWTGFGSKGYSPHGLASIWQHWDWLRYQKIAAVGYTHYAKHGASYAFFPGYPALLWATHLFLRSWVFSGLIISLVTGLIACVALGRIIEIEALAVFGESEPGRARARQAVRDGLTLFVWAPAAVFLAAGYTEGPFLALVLWAWLAARREKWLVAGVLTAAAASIHINGLFVMAALGVAFLQTRPRGLRAWLRGWPLALPVLPVAGFMLFLKHFTGQWNAWERAEETGWNRHFSVPWRTFLSTWRYAFGHKVPAATAFEYQLEIVVTFIGIALAVWLATKRRWPEFVYVGCSVGTLACSHVYLSVNRETLTWWPLWVLLGIWCVQRSWFRPLYLTLSAPCAFTIAYLFLQSRWAG</sequence>
<evidence type="ECO:0000256" key="11">
    <source>
        <dbReference type="SAM" id="Phobius"/>
    </source>
</evidence>
<dbReference type="GO" id="GO:0006506">
    <property type="term" value="P:GPI anchor biosynthetic process"/>
    <property type="evidence" value="ECO:0007669"/>
    <property type="project" value="UniProtKB-KW"/>
</dbReference>
<dbReference type="EMBL" id="JAGSOG010000013">
    <property type="protein sequence ID" value="MBR7832609.1"/>
    <property type="molecule type" value="Genomic_DNA"/>
</dbReference>
<keyword evidence="13" id="KW-1185">Reference proteome</keyword>
<evidence type="ECO:0000313" key="13">
    <source>
        <dbReference type="Proteomes" id="UP000675781"/>
    </source>
</evidence>
<evidence type="ECO:0000313" key="12">
    <source>
        <dbReference type="EMBL" id="MBR7832609.1"/>
    </source>
</evidence>
<keyword evidence="8 11" id="KW-1133">Transmembrane helix</keyword>
<feature type="transmembrane region" description="Helical" evidence="11">
    <location>
        <begin position="260"/>
        <end position="281"/>
    </location>
</feature>
<keyword evidence="6 11" id="KW-0812">Transmembrane</keyword>
<keyword evidence="9 11" id="KW-0472">Membrane</keyword>
<evidence type="ECO:0000256" key="9">
    <source>
        <dbReference type="ARBA" id="ARBA00023136"/>
    </source>
</evidence>
<dbReference type="PANTHER" id="PTHR12468:SF2">
    <property type="entry name" value="GPI MANNOSYLTRANSFERASE 2"/>
    <property type="match status" value="1"/>
</dbReference>
<organism evidence="12 13">
    <name type="scientific">Actinospica durhamensis</name>
    <dbReference type="NCBI Taxonomy" id="1508375"/>
    <lineage>
        <taxon>Bacteria</taxon>
        <taxon>Bacillati</taxon>
        <taxon>Actinomycetota</taxon>
        <taxon>Actinomycetes</taxon>
        <taxon>Catenulisporales</taxon>
        <taxon>Actinospicaceae</taxon>
        <taxon>Actinospica</taxon>
    </lineage>
</organism>
<protein>
    <submittedName>
        <fullName evidence="12">Uncharacterized protein</fullName>
    </submittedName>
</protein>
<dbReference type="RefSeq" id="WP_212527135.1">
    <property type="nucleotide sequence ID" value="NZ_JAGSOG010000013.1"/>
</dbReference>
<dbReference type="Pfam" id="PF04188">
    <property type="entry name" value="Mannosyl_trans2"/>
    <property type="match status" value="1"/>
</dbReference>
<dbReference type="PANTHER" id="PTHR12468">
    <property type="entry name" value="GPI MANNOSYLTRANSFERASE 2"/>
    <property type="match status" value="1"/>
</dbReference>
<keyword evidence="4" id="KW-0328">Glycosyltransferase</keyword>
<evidence type="ECO:0000256" key="7">
    <source>
        <dbReference type="ARBA" id="ARBA00022824"/>
    </source>
</evidence>
<feature type="transmembrane region" description="Helical" evidence="11">
    <location>
        <begin position="402"/>
        <end position="419"/>
    </location>
</feature>
<dbReference type="AlphaFoldDB" id="A0A941ERR3"/>
<evidence type="ECO:0000256" key="10">
    <source>
        <dbReference type="SAM" id="MobiDB-lite"/>
    </source>
</evidence>
<evidence type="ECO:0000256" key="6">
    <source>
        <dbReference type="ARBA" id="ARBA00022692"/>
    </source>
</evidence>
<accession>A0A941ERR3</accession>
<feature type="transmembrane region" description="Helical" evidence="11">
    <location>
        <begin position="180"/>
        <end position="202"/>
    </location>
</feature>
<reference evidence="12" key="1">
    <citation type="submission" date="2021-04" db="EMBL/GenBank/DDBJ databases">
        <title>Genome based classification of Actinospica acidithermotolerans sp. nov., an actinobacterium isolated from an Indonesian hot spring.</title>
        <authorList>
            <person name="Kusuma A.B."/>
            <person name="Putra K.E."/>
            <person name="Nafisah S."/>
            <person name="Loh J."/>
            <person name="Nouioui I."/>
            <person name="Goodfellow M."/>
        </authorList>
    </citation>
    <scope>NUCLEOTIDE SEQUENCE</scope>
    <source>
        <strain evidence="12">CSCA 57</strain>
    </source>
</reference>
<feature type="transmembrane region" description="Helical" evidence="11">
    <location>
        <begin position="136"/>
        <end position="159"/>
    </location>
</feature>
<comment type="subcellular location">
    <subcellularLocation>
        <location evidence="1">Endoplasmic reticulum membrane</location>
        <topology evidence="1">Multi-pass membrane protein</topology>
    </subcellularLocation>
</comment>
<evidence type="ECO:0000256" key="4">
    <source>
        <dbReference type="ARBA" id="ARBA00022676"/>
    </source>
</evidence>
<keyword evidence="3" id="KW-0337">GPI-anchor biosynthesis</keyword>
<dbReference type="GO" id="GO:0000009">
    <property type="term" value="F:alpha-1,6-mannosyltransferase activity"/>
    <property type="evidence" value="ECO:0007669"/>
    <property type="project" value="InterPro"/>
</dbReference>
<dbReference type="GO" id="GO:0016020">
    <property type="term" value="C:membrane"/>
    <property type="evidence" value="ECO:0007669"/>
    <property type="project" value="GOC"/>
</dbReference>
<evidence type="ECO:0000256" key="3">
    <source>
        <dbReference type="ARBA" id="ARBA00022502"/>
    </source>
</evidence>
<evidence type="ECO:0000256" key="8">
    <source>
        <dbReference type="ARBA" id="ARBA00022989"/>
    </source>
</evidence>
<feature type="transmembrane region" description="Helical" evidence="11">
    <location>
        <begin position="222"/>
        <end position="248"/>
    </location>
</feature>
<keyword evidence="7" id="KW-0256">Endoplasmic reticulum</keyword>
<evidence type="ECO:0000256" key="5">
    <source>
        <dbReference type="ARBA" id="ARBA00022679"/>
    </source>
</evidence>
<comment type="pathway">
    <text evidence="2">Glycolipid biosynthesis; glycosylphosphatidylinositol-anchor biosynthesis.</text>
</comment>
<feature type="transmembrane region" description="Helical" evidence="11">
    <location>
        <begin position="54"/>
        <end position="76"/>
    </location>
</feature>
<name>A0A941ERR3_9ACTN</name>
<dbReference type="InterPro" id="IPR007315">
    <property type="entry name" value="PIG-V/Gpi18"/>
</dbReference>
<feature type="region of interest" description="Disordered" evidence="10">
    <location>
        <begin position="1"/>
        <end position="26"/>
    </location>
</feature>
<feature type="transmembrane region" description="Helical" evidence="11">
    <location>
        <begin position="330"/>
        <end position="349"/>
    </location>
</feature>
<dbReference type="GO" id="GO:0031501">
    <property type="term" value="C:mannosyltransferase complex"/>
    <property type="evidence" value="ECO:0007669"/>
    <property type="project" value="TreeGrafter"/>
</dbReference>
<feature type="transmembrane region" description="Helical" evidence="11">
    <location>
        <begin position="356"/>
        <end position="373"/>
    </location>
</feature>